<name>R4KDA6_9FIRM</name>
<accession>R4KDA6</accession>
<dbReference type="GO" id="GO:0000976">
    <property type="term" value="F:transcription cis-regulatory region binding"/>
    <property type="evidence" value="ECO:0007669"/>
    <property type="project" value="TreeGrafter"/>
</dbReference>
<dbReference type="KEGG" id="dgi:Desgi_1018"/>
<dbReference type="PANTHER" id="PTHR30055:SF234">
    <property type="entry name" value="HTH-TYPE TRANSCRIPTIONAL REGULATOR BETI"/>
    <property type="match status" value="1"/>
</dbReference>
<dbReference type="PANTHER" id="PTHR30055">
    <property type="entry name" value="HTH-TYPE TRANSCRIPTIONAL REGULATOR RUTR"/>
    <property type="match status" value="1"/>
</dbReference>
<evidence type="ECO:0000259" key="5">
    <source>
        <dbReference type="PROSITE" id="PS50977"/>
    </source>
</evidence>
<dbReference type="InterPro" id="IPR001647">
    <property type="entry name" value="HTH_TetR"/>
</dbReference>
<dbReference type="EMBL" id="CP003273">
    <property type="protein sequence ID" value="AGL00554.1"/>
    <property type="molecule type" value="Genomic_DNA"/>
</dbReference>
<evidence type="ECO:0000313" key="6">
    <source>
        <dbReference type="EMBL" id="AGL00554.1"/>
    </source>
</evidence>
<keyword evidence="2 4" id="KW-0238">DNA-binding</keyword>
<evidence type="ECO:0000256" key="3">
    <source>
        <dbReference type="ARBA" id="ARBA00023163"/>
    </source>
</evidence>
<proteinExistence type="predicted"/>
<evidence type="ECO:0000256" key="4">
    <source>
        <dbReference type="PROSITE-ProRule" id="PRU00335"/>
    </source>
</evidence>
<dbReference type="Gene3D" id="1.10.357.10">
    <property type="entry name" value="Tetracycline Repressor, domain 2"/>
    <property type="match status" value="1"/>
</dbReference>
<dbReference type="InterPro" id="IPR050109">
    <property type="entry name" value="HTH-type_TetR-like_transc_reg"/>
</dbReference>
<dbReference type="STRING" id="767817.Desgi_1018"/>
<dbReference type="HOGENOM" id="CLU_069356_12_2_9"/>
<dbReference type="GO" id="GO:0003700">
    <property type="term" value="F:DNA-binding transcription factor activity"/>
    <property type="evidence" value="ECO:0007669"/>
    <property type="project" value="TreeGrafter"/>
</dbReference>
<sequence>MEPVDRPGESRLERKKKETRRKIITTALDLFRRQGFDNTTMEQIAEKADIARKTLYNHFPVKEAIVDEYMRDISSELAGKTMESIKKLPDTRSRLMAALDKAYQWVENNPEFTGICLGYRMKNMCRGSKDESAEKGTRSIVSEIIRLGQENGEIRRDFPVSVLATQIDILRSAVVLDWLKDMSKFELRRKMAGVIDLFLNGATNRKNADQTKG</sequence>
<dbReference type="PROSITE" id="PS50977">
    <property type="entry name" value="HTH_TETR_2"/>
    <property type="match status" value="1"/>
</dbReference>
<dbReference type="InterPro" id="IPR036271">
    <property type="entry name" value="Tet_transcr_reg_TetR-rel_C_sf"/>
</dbReference>
<protein>
    <submittedName>
        <fullName evidence="6">Transcriptional regulator</fullName>
    </submittedName>
</protein>
<organism evidence="6 7">
    <name type="scientific">Desulfoscipio gibsoniae DSM 7213</name>
    <dbReference type="NCBI Taxonomy" id="767817"/>
    <lineage>
        <taxon>Bacteria</taxon>
        <taxon>Bacillati</taxon>
        <taxon>Bacillota</taxon>
        <taxon>Clostridia</taxon>
        <taxon>Eubacteriales</taxon>
        <taxon>Desulfallaceae</taxon>
        <taxon>Desulfoscipio</taxon>
    </lineage>
</organism>
<dbReference type="OrthoDB" id="268339at2"/>
<feature type="DNA-binding region" description="H-T-H motif" evidence="4">
    <location>
        <begin position="40"/>
        <end position="59"/>
    </location>
</feature>
<feature type="domain" description="HTH tetR-type" evidence="5">
    <location>
        <begin position="17"/>
        <end position="77"/>
    </location>
</feature>
<evidence type="ECO:0000256" key="1">
    <source>
        <dbReference type="ARBA" id="ARBA00023015"/>
    </source>
</evidence>
<keyword evidence="3" id="KW-0804">Transcription</keyword>
<keyword evidence="1" id="KW-0805">Transcription regulation</keyword>
<reference evidence="6 7" key="1">
    <citation type="submission" date="2012-01" db="EMBL/GenBank/DDBJ databases">
        <title>Complete sequence of Desulfotomaculum gibsoniae DSM 7213.</title>
        <authorList>
            <consortium name="US DOE Joint Genome Institute"/>
            <person name="Lucas S."/>
            <person name="Han J."/>
            <person name="Lapidus A."/>
            <person name="Cheng J.-F."/>
            <person name="Goodwin L."/>
            <person name="Pitluck S."/>
            <person name="Peters L."/>
            <person name="Ovchinnikova G."/>
            <person name="Teshima H."/>
            <person name="Detter J.C."/>
            <person name="Han C."/>
            <person name="Tapia R."/>
            <person name="Land M."/>
            <person name="Hauser L."/>
            <person name="Kyrpides N."/>
            <person name="Ivanova N."/>
            <person name="Pagani I."/>
            <person name="Parshina S."/>
            <person name="Plugge C."/>
            <person name="Muyzer G."/>
            <person name="Kuever J."/>
            <person name="Ivanova A."/>
            <person name="Nazina T."/>
            <person name="Klenk H.-P."/>
            <person name="Brambilla E."/>
            <person name="Spring S."/>
            <person name="Stams A.F."/>
            <person name="Woyke T."/>
        </authorList>
    </citation>
    <scope>NUCLEOTIDE SEQUENCE [LARGE SCALE GENOMIC DNA]</scope>
    <source>
        <strain evidence="6 7">DSM 7213</strain>
    </source>
</reference>
<dbReference type="InterPro" id="IPR013570">
    <property type="entry name" value="Tscrpt_reg_YsiA_C"/>
</dbReference>
<evidence type="ECO:0000313" key="7">
    <source>
        <dbReference type="Proteomes" id="UP000013520"/>
    </source>
</evidence>
<dbReference type="InterPro" id="IPR009057">
    <property type="entry name" value="Homeodomain-like_sf"/>
</dbReference>
<dbReference type="AlphaFoldDB" id="R4KDA6"/>
<evidence type="ECO:0000256" key="2">
    <source>
        <dbReference type="ARBA" id="ARBA00023125"/>
    </source>
</evidence>
<dbReference type="SUPFAM" id="SSF46689">
    <property type="entry name" value="Homeodomain-like"/>
    <property type="match status" value="1"/>
</dbReference>
<dbReference type="Proteomes" id="UP000013520">
    <property type="component" value="Chromosome"/>
</dbReference>
<dbReference type="Pfam" id="PF08359">
    <property type="entry name" value="TetR_C_4"/>
    <property type="match status" value="1"/>
</dbReference>
<dbReference type="Pfam" id="PF00440">
    <property type="entry name" value="TetR_N"/>
    <property type="match status" value="1"/>
</dbReference>
<gene>
    <name evidence="6" type="ORF">Desgi_1018</name>
</gene>
<dbReference type="RefSeq" id="WP_006521213.1">
    <property type="nucleotide sequence ID" value="NC_021184.1"/>
</dbReference>
<dbReference type="eggNOG" id="COG1309">
    <property type="taxonomic scope" value="Bacteria"/>
</dbReference>
<dbReference type="PRINTS" id="PR00455">
    <property type="entry name" value="HTHTETR"/>
</dbReference>
<keyword evidence="7" id="KW-1185">Reference proteome</keyword>
<dbReference type="SUPFAM" id="SSF48498">
    <property type="entry name" value="Tetracyclin repressor-like, C-terminal domain"/>
    <property type="match status" value="1"/>
</dbReference>